<protein>
    <submittedName>
        <fullName evidence="1">Uncharacterized protein</fullName>
    </submittedName>
</protein>
<comment type="caution">
    <text evidence="1">The sequence shown here is derived from an EMBL/GenBank/DDBJ whole genome shotgun (WGS) entry which is preliminary data.</text>
</comment>
<organism evidence="1 2">
    <name type="scientific">Digitaria exilis</name>
    <dbReference type="NCBI Taxonomy" id="1010633"/>
    <lineage>
        <taxon>Eukaryota</taxon>
        <taxon>Viridiplantae</taxon>
        <taxon>Streptophyta</taxon>
        <taxon>Embryophyta</taxon>
        <taxon>Tracheophyta</taxon>
        <taxon>Spermatophyta</taxon>
        <taxon>Magnoliopsida</taxon>
        <taxon>Liliopsida</taxon>
        <taxon>Poales</taxon>
        <taxon>Poaceae</taxon>
        <taxon>PACMAD clade</taxon>
        <taxon>Panicoideae</taxon>
        <taxon>Panicodae</taxon>
        <taxon>Paniceae</taxon>
        <taxon>Anthephorinae</taxon>
        <taxon>Digitaria</taxon>
    </lineage>
</organism>
<evidence type="ECO:0000313" key="2">
    <source>
        <dbReference type="Proteomes" id="UP000636709"/>
    </source>
</evidence>
<dbReference type="OrthoDB" id="715422at2759"/>
<sequence>MRDLLSRPLAHLSGPPLEALLEVFDQFDLTLSETSTAIQASINNIVRAPHQLAEKFRTVIDLVAAQTSVDPNIIGESSRMHSCGDEEDFVDAPTGKTQCCILIALDTFL</sequence>
<dbReference type="Proteomes" id="UP000636709">
    <property type="component" value="Unassembled WGS sequence"/>
</dbReference>
<reference evidence="1" key="1">
    <citation type="submission" date="2020-07" db="EMBL/GenBank/DDBJ databases">
        <title>Genome sequence and genetic diversity analysis of an under-domesticated orphan crop, white fonio (Digitaria exilis).</title>
        <authorList>
            <person name="Bennetzen J.L."/>
            <person name="Chen S."/>
            <person name="Ma X."/>
            <person name="Wang X."/>
            <person name="Yssel A.E.J."/>
            <person name="Chaluvadi S.R."/>
            <person name="Johnson M."/>
            <person name="Gangashetty P."/>
            <person name="Hamidou F."/>
            <person name="Sanogo M.D."/>
            <person name="Zwaenepoel A."/>
            <person name="Wallace J."/>
            <person name="Van De Peer Y."/>
            <person name="Van Deynze A."/>
        </authorList>
    </citation>
    <scope>NUCLEOTIDE SEQUENCE</scope>
    <source>
        <tissue evidence="1">Leaves</tissue>
    </source>
</reference>
<evidence type="ECO:0000313" key="1">
    <source>
        <dbReference type="EMBL" id="KAF8697231.1"/>
    </source>
</evidence>
<accession>A0A835BGL5</accession>
<dbReference type="AlphaFoldDB" id="A0A835BGL5"/>
<proteinExistence type="predicted"/>
<keyword evidence="2" id="KW-1185">Reference proteome</keyword>
<gene>
    <name evidence="1" type="ORF">HU200_036095</name>
</gene>
<name>A0A835BGL5_9POAL</name>
<dbReference type="EMBL" id="JACEFO010001875">
    <property type="protein sequence ID" value="KAF8697231.1"/>
    <property type="molecule type" value="Genomic_DNA"/>
</dbReference>